<dbReference type="RefSeq" id="XP_016842304.1">
    <property type="nucleotide sequence ID" value="XM_016986815.2"/>
</dbReference>
<feature type="region of interest" description="Disordered" evidence="2">
    <location>
        <begin position="579"/>
        <end position="614"/>
    </location>
</feature>
<dbReference type="Proteomes" id="UP000002358">
    <property type="component" value="Chromosome 5"/>
</dbReference>
<accession>A0A7M7IZF5</accession>
<feature type="compositionally biased region" description="Low complexity" evidence="2">
    <location>
        <begin position="304"/>
        <end position="319"/>
    </location>
</feature>
<feature type="region of interest" description="Disordered" evidence="2">
    <location>
        <begin position="173"/>
        <end position="334"/>
    </location>
</feature>
<feature type="region of interest" description="Disordered" evidence="2">
    <location>
        <begin position="731"/>
        <end position="756"/>
    </location>
</feature>
<dbReference type="InParanoid" id="A0A7M7IZF5"/>
<keyword evidence="4" id="KW-1185">Reference proteome</keyword>
<feature type="compositionally biased region" description="Basic and acidic residues" evidence="2">
    <location>
        <begin position="12"/>
        <end position="26"/>
    </location>
</feature>
<feature type="compositionally biased region" description="Basic and acidic residues" evidence="2">
    <location>
        <begin position="258"/>
        <end position="288"/>
    </location>
</feature>
<feature type="compositionally biased region" description="Basic and acidic residues" evidence="2">
    <location>
        <begin position="235"/>
        <end position="248"/>
    </location>
</feature>
<dbReference type="GO" id="GO:0071539">
    <property type="term" value="P:protein localization to centrosome"/>
    <property type="evidence" value="ECO:0007669"/>
    <property type="project" value="TreeGrafter"/>
</dbReference>
<feature type="coiled-coil region" evidence="1">
    <location>
        <begin position="365"/>
        <end position="399"/>
    </location>
</feature>
<reference evidence="3" key="1">
    <citation type="submission" date="2021-01" db="UniProtKB">
        <authorList>
            <consortium name="EnsemblMetazoa"/>
        </authorList>
    </citation>
    <scope>IDENTIFICATION</scope>
</reference>
<dbReference type="OrthoDB" id="76173at2759"/>
<evidence type="ECO:0000313" key="3">
    <source>
        <dbReference type="EnsemblMetazoa" id="XP_016842304"/>
    </source>
</evidence>
<evidence type="ECO:0000256" key="1">
    <source>
        <dbReference type="SAM" id="Coils"/>
    </source>
</evidence>
<organism evidence="3 4">
    <name type="scientific">Nasonia vitripennis</name>
    <name type="common">Parasitic wasp</name>
    <dbReference type="NCBI Taxonomy" id="7425"/>
    <lineage>
        <taxon>Eukaryota</taxon>
        <taxon>Metazoa</taxon>
        <taxon>Ecdysozoa</taxon>
        <taxon>Arthropoda</taxon>
        <taxon>Hexapoda</taxon>
        <taxon>Insecta</taxon>
        <taxon>Pterygota</taxon>
        <taxon>Neoptera</taxon>
        <taxon>Endopterygota</taxon>
        <taxon>Hymenoptera</taxon>
        <taxon>Apocrita</taxon>
        <taxon>Proctotrupomorpha</taxon>
        <taxon>Chalcidoidea</taxon>
        <taxon>Pteromalidae</taxon>
        <taxon>Pteromalinae</taxon>
        <taxon>Nasonia</taxon>
    </lineage>
</organism>
<dbReference type="KEGG" id="nvi:100680010"/>
<feature type="region of interest" description="Disordered" evidence="2">
    <location>
        <begin position="1"/>
        <end position="154"/>
    </location>
</feature>
<dbReference type="AlphaFoldDB" id="A0A7M7IZF5"/>
<dbReference type="EnsemblMetazoa" id="XM_016986815">
    <property type="protein sequence ID" value="XP_016842304"/>
    <property type="gene ID" value="LOC100680010"/>
</dbReference>
<proteinExistence type="predicted"/>
<feature type="compositionally biased region" description="Polar residues" evidence="2">
    <location>
        <begin position="114"/>
        <end position="123"/>
    </location>
</feature>
<feature type="compositionally biased region" description="Polar residues" evidence="2">
    <location>
        <begin position="144"/>
        <end position="154"/>
    </location>
</feature>
<dbReference type="PANTHER" id="PTHR15128:SF0">
    <property type="entry name" value="SCL-INTERRUPTING LOCUS PROTEIN"/>
    <property type="match status" value="1"/>
</dbReference>
<dbReference type="GeneID" id="100680010"/>
<feature type="region of interest" description="Disordered" evidence="2">
    <location>
        <begin position="676"/>
        <end position="695"/>
    </location>
</feature>
<dbReference type="GO" id="GO:0005815">
    <property type="term" value="C:microtubule organizing center"/>
    <property type="evidence" value="ECO:0007669"/>
    <property type="project" value="TreeGrafter"/>
</dbReference>
<dbReference type="GO" id="GO:0031023">
    <property type="term" value="P:microtubule organizing center organization"/>
    <property type="evidence" value="ECO:0007669"/>
    <property type="project" value="TreeGrafter"/>
</dbReference>
<sequence>MQNDVFGCYDEVEPRSMPKPASKFDSRPFPMVPEVSLIMDKPPKSKRMEEPLSHTVPEMRSTVPRDSSNKASETYAAWKEKQFPPHPNRTPPNRLQQVYSPVPHAGSLQDLHGSRQSLKSYNSVDGEDYHYRNQGNESPRRLSGSRNVGQLENPNKYTLSYARNVSTNDHVNAYNHASRSHSRDETGSPSLRRRSDHSRDREIYDSRQNSSPLSRRRADRSHEADSYNMRQRSSSSDRRRPDQFHESENYDMGQRPGSNDRRRSDFSRAIEAYDIRQKPNSHDRRQSEHPNAVEAYDRQKPRLYRSSSYSSADAYSHRSMPTESSCPSKHSRSLQAVKYSPERTHHYQGCCTSNHNTSNSETETVKNLLHVITSQNEQIKNLQKQVERLLKLHEQSLRDKNQCTCQPNGIVYQNAQMYDHCRTTNLPIGSNNLMKDNERCFSELKLQDEKNKQTIVEQKVSIGVMTSFELKVQNNPSLLTDNEMRQKNNADKILPGLETKNMIKNLVNDTGEMIRKKPNFFQPTPLENISEGSESHMSSLRQSHLCPDSTRQSIEAHDSLEVQNSNLCRQNFQENENMQQFKEPTQSNNHSEDKRAKRPTNLEYGIREPPYGRDAVQEQLVYQYNLPYENPRSSDDEDPKERKADEFNAEPQRTPITKMKSTKSDNFADDCLSLSSSELDVEDPSPPSPEPSIHLDMQEYSENGSLPPQRAQKVGWTLYNNVLDQVNQILQNSPMNDDGQDEESPNGLRSNGRKEYDSNVIMDTVKAATLEQLTKLGISFSENMDQREPNYNKRVMFDASYYARQGPEAHMATTSGGIETNTSIHMKALAKKYLNEEQLADMATQKSRVGGLKTGPNNVQNSNMSFATMHYLQRYQLLPGNNPVPARDAVRENYKGPPAPVIHERLAVKAAERREPSPHRYPTFAGNSKVSCPSKILDISTLKQQPKLL</sequence>
<dbReference type="PANTHER" id="PTHR15128">
    <property type="entry name" value="TAL1 SCL INTERRUPTING LOCUS"/>
    <property type="match status" value="1"/>
</dbReference>
<dbReference type="InterPro" id="IPR026123">
    <property type="entry name" value="STIL"/>
</dbReference>
<dbReference type="SMR" id="A0A7M7IZF5"/>
<feature type="compositionally biased region" description="Basic and acidic residues" evidence="2">
    <location>
        <begin position="41"/>
        <end position="52"/>
    </location>
</feature>
<keyword evidence="1" id="KW-0175">Coiled coil</keyword>
<feature type="region of interest" description="Disordered" evidence="2">
    <location>
        <begin position="627"/>
        <end position="670"/>
    </location>
</feature>
<dbReference type="GO" id="GO:0007052">
    <property type="term" value="P:mitotic spindle organization"/>
    <property type="evidence" value="ECO:0007669"/>
    <property type="project" value="TreeGrafter"/>
</dbReference>
<name>A0A7M7IZF5_NASVI</name>
<evidence type="ECO:0000313" key="4">
    <source>
        <dbReference type="Proteomes" id="UP000002358"/>
    </source>
</evidence>
<protein>
    <submittedName>
        <fullName evidence="3">Uncharacterized protein</fullName>
    </submittedName>
</protein>
<evidence type="ECO:0000256" key="2">
    <source>
        <dbReference type="SAM" id="MobiDB-lite"/>
    </source>
</evidence>
<feature type="compositionally biased region" description="Polar residues" evidence="2">
    <location>
        <begin position="523"/>
        <end position="542"/>
    </location>
</feature>
<feature type="region of interest" description="Disordered" evidence="2">
    <location>
        <begin position="523"/>
        <end position="550"/>
    </location>
</feature>
<dbReference type="GO" id="GO:0007224">
    <property type="term" value="P:smoothened signaling pathway"/>
    <property type="evidence" value="ECO:0007669"/>
    <property type="project" value="TreeGrafter"/>
</dbReference>